<reference evidence="1" key="1">
    <citation type="journal article" date="2020" name="Nat. Genet.">
        <title>Genomic diversifications of five Gossypium allopolyploid species and their impact on cotton improvement.</title>
        <authorList>
            <person name="Chen Z.J."/>
            <person name="Sreedasyam A."/>
            <person name="Ando A."/>
            <person name="Song Q."/>
            <person name="De Santiago L.M."/>
            <person name="Hulse-Kemp A.M."/>
            <person name="Ding M."/>
            <person name="Ye W."/>
            <person name="Kirkbride R.C."/>
            <person name="Jenkins J."/>
            <person name="Plott C."/>
            <person name="Lovell J."/>
            <person name="Lin Y.M."/>
            <person name="Vaughn R."/>
            <person name="Liu B."/>
            <person name="Simpson S."/>
            <person name="Scheffler B.E."/>
            <person name="Wen L."/>
            <person name="Saski C.A."/>
            <person name="Grover C.E."/>
            <person name="Hu G."/>
            <person name="Conover J.L."/>
            <person name="Carlson J.W."/>
            <person name="Shu S."/>
            <person name="Boston L.B."/>
            <person name="Williams M."/>
            <person name="Peterson D.G."/>
            <person name="McGee K."/>
            <person name="Jones D.C."/>
            <person name="Wendel J.F."/>
            <person name="Stelly D.M."/>
            <person name="Grimwood J."/>
            <person name="Schmutz J."/>
        </authorList>
    </citation>
    <scope>NUCLEOTIDE SEQUENCE [LARGE SCALE GENOMIC DNA]</scope>
    <source>
        <strain evidence="1">cv. TM-1</strain>
    </source>
</reference>
<dbReference type="Gene3D" id="2.40.70.10">
    <property type="entry name" value="Acid Proteases"/>
    <property type="match status" value="1"/>
</dbReference>
<organism evidence="1 2">
    <name type="scientific">Gossypium hirsutum</name>
    <name type="common">Upland cotton</name>
    <name type="synonym">Gossypium mexicanum</name>
    <dbReference type="NCBI Taxonomy" id="3635"/>
    <lineage>
        <taxon>Eukaryota</taxon>
        <taxon>Viridiplantae</taxon>
        <taxon>Streptophyta</taxon>
        <taxon>Embryophyta</taxon>
        <taxon>Tracheophyta</taxon>
        <taxon>Spermatophyta</taxon>
        <taxon>Magnoliopsida</taxon>
        <taxon>eudicotyledons</taxon>
        <taxon>Gunneridae</taxon>
        <taxon>Pentapetalae</taxon>
        <taxon>rosids</taxon>
        <taxon>malvids</taxon>
        <taxon>Malvales</taxon>
        <taxon>Malvaceae</taxon>
        <taxon>Malvoideae</taxon>
        <taxon>Gossypium</taxon>
    </lineage>
</organism>
<dbReference type="GeneID" id="121212300"/>
<accession>A0ABM2ZG48</accession>
<dbReference type="Proteomes" id="UP000818029">
    <property type="component" value="Chromosome A13"/>
</dbReference>
<dbReference type="PANTHER" id="PTHR33067:SF32">
    <property type="entry name" value="ASPARTIC PEPTIDASE DDI1-TYPE DOMAIN-CONTAINING PROTEIN"/>
    <property type="match status" value="1"/>
</dbReference>
<reference evidence="2" key="2">
    <citation type="submission" date="2025-08" db="UniProtKB">
        <authorList>
            <consortium name="RefSeq"/>
        </authorList>
    </citation>
    <scope>IDENTIFICATION</scope>
</reference>
<evidence type="ECO:0000313" key="2">
    <source>
        <dbReference type="RefSeq" id="XP_040940690.1"/>
    </source>
</evidence>
<sequence length="157" mass="17575">MKDILSKKRRLGEFETVALTKGCTGMLKNKLPPKLKDPRIFTIPCSIGNHYVGKAFCDLGASINLVPMSVFRKLGIGKSRPTTVTLKLADRSYAHLKGKIEDVLVTVDQLIFPADFLILESEADKDVSIILRRHFLATGRTLIDMQKGELTMRMNDQ</sequence>
<evidence type="ECO:0000313" key="1">
    <source>
        <dbReference type="Proteomes" id="UP000818029"/>
    </source>
</evidence>
<proteinExistence type="predicted"/>
<dbReference type="CDD" id="cd00303">
    <property type="entry name" value="retropepsin_like"/>
    <property type="match status" value="1"/>
</dbReference>
<dbReference type="RefSeq" id="XP_040940690.1">
    <property type="nucleotide sequence ID" value="XM_041084756.1"/>
</dbReference>
<gene>
    <name evidence="2" type="primary">LOC121212300</name>
</gene>
<name>A0ABM2ZG48_GOSHI</name>
<protein>
    <submittedName>
        <fullName evidence="2">Uncharacterized protein</fullName>
    </submittedName>
</protein>
<dbReference type="InterPro" id="IPR021109">
    <property type="entry name" value="Peptidase_aspartic_dom_sf"/>
</dbReference>
<keyword evidence="1" id="KW-1185">Reference proteome</keyword>
<dbReference type="PANTHER" id="PTHR33067">
    <property type="entry name" value="RNA-DIRECTED DNA POLYMERASE-RELATED"/>
    <property type="match status" value="1"/>
</dbReference>